<dbReference type="Proteomes" id="UP000823890">
    <property type="component" value="Unassembled WGS sequence"/>
</dbReference>
<gene>
    <name evidence="8" type="ORF">H9758_08600</name>
</gene>
<feature type="transmembrane region" description="Helical" evidence="6">
    <location>
        <begin position="242"/>
        <end position="260"/>
    </location>
</feature>
<evidence type="ECO:0000256" key="4">
    <source>
        <dbReference type="ARBA" id="ARBA00023136"/>
    </source>
</evidence>
<evidence type="ECO:0000256" key="3">
    <source>
        <dbReference type="ARBA" id="ARBA00022989"/>
    </source>
</evidence>
<dbReference type="GO" id="GO:0140359">
    <property type="term" value="F:ABC-type transporter activity"/>
    <property type="evidence" value="ECO:0007669"/>
    <property type="project" value="InterPro"/>
</dbReference>
<dbReference type="AlphaFoldDB" id="A0A9D2STI7"/>
<reference evidence="8" key="2">
    <citation type="submission" date="2021-04" db="EMBL/GenBank/DDBJ databases">
        <authorList>
            <person name="Gilroy R."/>
        </authorList>
    </citation>
    <scope>NUCLEOTIDE SEQUENCE</scope>
    <source>
        <strain evidence="8">ChiW19-954</strain>
    </source>
</reference>
<keyword evidence="2 6" id="KW-0812">Transmembrane</keyword>
<feature type="transmembrane region" description="Helical" evidence="6">
    <location>
        <begin position="122"/>
        <end position="147"/>
    </location>
</feature>
<accession>A0A9D2STI7</accession>
<dbReference type="Pfam" id="PF12698">
    <property type="entry name" value="ABC2_membrane_3"/>
    <property type="match status" value="1"/>
</dbReference>
<dbReference type="EMBL" id="DWWO01000106">
    <property type="protein sequence ID" value="HJC34632.1"/>
    <property type="molecule type" value="Genomic_DNA"/>
</dbReference>
<name>A0A9D2STI7_9FIRM</name>
<evidence type="ECO:0000256" key="1">
    <source>
        <dbReference type="ARBA" id="ARBA00004141"/>
    </source>
</evidence>
<dbReference type="GO" id="GO:0016020">
    <property type="term" value="C:membrane"/>
    <property type="evidence" value="ECO:0007669"/>
    <property type="project" value="UniProtKB-SubCell"/>
</dbReference>
<comment type="caution">
    <text evidence="8">The sequence shown here is derived from an EMBL/GenBank/DDBJ whole genome shotgun (WGS) entry which is preliminary data.</text>
</comment>
<evidence type="ECO:0000259" key="7">
    <source>
        <dbReference type="Pfam" id="PF12698"/>
    </source>
</evidence>
<evidence type="ECO:0000313" key="8">
    <source>
        <dbReference type="EMBL" id="HJC34632.1"/>
    </source>
</evidence>
<sequence>MNTTVNSTARSTGKKKTDAPRALTLKPVHMRKLAAIIDVKGRALFSKNFIIMPVFSLGFTFLMQVLYERASGGLEAMNAYALAMGMLMNVSMMGFYCTAASLAEEKEKNTLRTLMTSSVNGLEFFLGSLIPIVLMTEVVNVLCVFIVHMTMNPMQWAAYLAVTTTASVIASVGGMLLGIFAKNQVSASTLTTPVVLVFMMIPMFTGFSETLQKISMFFFTGIAFDAIANISNGLPAVDAKGIAVLAAEFILSVILFLVLYRRNGFER</sequence>
<evidence type="ECO:0000256" key="5">
    <source>
        <dbReference type="SAM" id="MobiDB-lite"/>
    </source>
</evidence>
<organism evidence="8 9">
    <name type="scientific">Candidatus Mediterraneibacter faecipullorum</name>
    <dbReference type="NCBI Taxonomy" id="2838670"/>
    <lineage>
        <taxon>Bacteria</taxon>
        <taxon>Bacillati</taxon>
        <taxon>Bacillota</taxon>
        <taxon>Clostridia</taxon>
        <taxon>Lachnospirales</taxon>
        <taxon>Lachnospiraceae</taxon>
        <taxon>Mediterraneibacter</taxon>
    </lineage>
</organism>
<feature type="domain" description="ABC-2 type transporter transmembrane" evidence="7">
    <location>
        <begin position="79"/>
        <end position="257"/>
    </location>
</feature>
<keyword evidence="4 6" id="KW-0472">Membrane</keyword>
<keyword evidence="3 6" id="KW-1133">Transmembrane helix</keyword>
<evidence type="ECO:0000313" key="9">
    <source>
        <dbReference type="Proteomes" id="UP000823890"/>
    </source>
</evidence>
<evidence type="ECO:0000256" key="6">
    <source>
        <dbReference type="SAM" id="Phobius"/>
    </source>
</evidence>
<feature type="transmembrane region" description="Helical" evidence="6">
    <location>
        <begin position="159"/>
        <end position="181"/>
    </location>
</feature>
<comment type="subcellular location">
    <subcellularLocation>
        <location evidence="1">Membrane</location>
        <topology evidence="1">Multi-pass membrane protein</topology>
    </subcellularLocation>
</comment>
<feature type="region of interest" description="Disordered" evidence="5">
    <location>
        <begin position="1"/>
        <end position="21"/>
    </location>
</feature>
<proteinExistence type="predicted"/>
<feature type="transmembrane region" description="Helical" evidence="6">
    <location>
        <begin position="79"/>
        <end position="102"/>
    </location>
</feature>
<feature type="transmembrane region" description="Helical" evidence="6">
    <location>
        <begin position="49"/>
        <end position="67"/>
    </location>
</feature>
<evidence type="ECO:0000256" key="2">
    <source>
        <dbReference type="ARBA" id="ARBA00022692"/>
    </source>
</evidence>
<protein>
    <submittedName>
        <fullName evidence="8">ABC transporter permease</fullName>
    </submittedName>
</protein>
<dbReference type="InterPro" id="IPR013525">
    <property type="entry name" value="ABC2_TM"/>
</dbReference>
<feature type="transmembrane region" description="Helical" evidence="6">
    <location>
        <begin position="187"/>
        <end position="207"/>
    </location>
</feature>
<reference evidence="8" key="1">
    <citation type="journal article" date="2021" name="PeerJ">
        <title>Extensive microbial diversity within the chicken gut microbiome revealed by metagenomics and culture.</title>
        <authorList>
            <person name="Gilroy R."/>
            <person name="Ravi A."/>
            <person name="Getino M."/>
            <person name="Pursley I."/>
            <person name="Horton D.L."/>
            <person name="Alikhan N.F."/>
            <person name="Baker D."/>
            <person name="Gharbi K."/>
            <person name="Hall N."/>
            <person name="Watson M."/>
            <person name="Adriaenssens E.M."/>
            <person name="Foster-Nyarko E."/>
            <person name="Jarju S."/>
            <person name="Secka A."/>
            <person name="Antonio M."/>
            <person name="Oren A."/>
            <person name="Chaudhuri R.R."/>
            <person name="La Ragione R."/>
            <person name="Hildebrand F."/>
            <person name="Pallen M.J."/>
        </authorList>
    </citation>
    <scope>NUCLEOTIDE SEQUENCE</scope>
    <source>
        <strain evidence="8">ChiW19-954</strain>
    </source>
</reference>
<feature type="compositionally biased region" description="Polar residues" evidence="5">
    <location>
        <begin position="1"/>
        <end position="11"/>
    </location>
</feature>